<evidence type="ECO:0000313" key="1">
    <source>
        <dbReference type="EMBL" id="GFQ98940.1"/>
    </source>
</evidence>
<dbReference type="Proteomes" id="UP000887116">
    <property type="component" value="Unassembled WGS sequence"/>
</dbReference>
<sequence length="75" mass="8657">MLCPVLSSSFRLPRFNPLDFCGIKICSGFHGNQFRRTEFCAFFCFFRQVPFPVSTPTIDFVETAFQKCDDIFLGD</sequence>
<keyword evidence="2" id="KW-1185">Reference proteome</keyword>
<proteinExistence type="predicted"/>
<name>A0A8X6JAH2_TRICU</name>
<evidence type="ECO:0000313" key="2">
    <source>
        <dbReference type="Proteomes" id="UP000887116"/>
    </source>
</evidence>
<dbReference type="AlphaFoldDB" id="A0A8X6JAH2"/>
<comment type="caution">
    <text evidence="1">The sequence shown here is derived from an EMBL/GenBank/DDBJ whole genome shotgun (WGS) entry which is preliminary data.</text>
</comment>
<reference evidence="1" key="1">
    <citation type="submission" date="2020-07" db="EMBL/GenBank/DDBJ databases">
        <title>Multicomponent nature underlies the extraordinary mechanical properties of spider dragline silk.</title>
        <authorList>
            <person name="Kono N."/>
            <person name="Nakamura H."/>
            <person name="Mori M."/>
            <person name="Yoshida Y."/>
            <person name="Ohtoshi R."/>
            <person name="Malay A.D."/>
            <person name="Moran D.A.P."/>
            <person name="Tomita M."/>
            <person name="Numata K."/>
            <person name="Arakawa K."/>
        </authorList>
    </citation>
    <scope>NUCLEOTIDE SEQUENCE</scope>
</reference>
<dbReference type="EMBL" id="BMAO01005082">
    <property type="protein sequence ID" value="GFQ98940.1"/>
    <property type="molecule type" value="Genomic_DNA"/>
</dbReference>
<accession>A0A8X6JAH2</accession>
<protein>
    <submittedName>
        <fullName evidence="1">Uncharacterized protein</fullName>
    </submittedName>
</protein>
<gene>
    <name evidence="1" type="ORF">TNCT_297821</name>
</gene>
<organism evidence="1 2">
    <name type="scientific">Trichonephila clavata</name>
    <name type="common">Joro spider</name>
    <name type="synonym">Nephila clavata</name>
    <dbReference type="NCBI Taxonomy" id="2740835"/>
    <lineage>
        <taxon>Eukaryota</taxon>
        <taxon>Metazoa</taxon>
        <taxon>Ecdysozoa</taxon>
        <taxon>Arthropoda</taxon>
        <taxon>Chelicerata</taxon>
        <taxon>Arachnida</taxon>
        <taxon>Araneae</taxon>
        <taxon>Araneomorphae</taxon>
        <taxon>Entelegynae</taxon>
        <taxon>Araneoidea</taxon>
        <taxon>Nephilidae</taxon>
        <taxon>Trichonephila</taxon>
    </lineage>
</organism>